<dbReference type="EMBL" id="CP013232">
    <property type="protein sequence ID" value="AMO93291.1"/>
    <property type="molecule type" value="Genomic_DNA"/>
</dbReference>
<dbReference type="AlphaFoldDB" id="A0A127P755"/>
<gene>
    <name evidence="1" type="ORF">CFter6_0562</name>
</gene>
<dbReference type="Proteomes" id="UP000072421">
    <property type="component" value="Chromosome"/>
</dbReference>
<proteinExistence type="predicted"/>
<reference evidence="1 2" key="1">
    <citation type="submission" date="2015-11" db="EMBL/GenBank/DDBJ databases">
        <title>Exploring the genomic traits of fungus-feeding bacterial genus Collimonas.</title>
        <authorList>
            <person name="Song C."/>
            <person name="Schmidt R."/>
            <person name="de Jager V."/>
            <person name="Krzyzanowska D."/>
            <person name="Jongedijk E."/>
            <person name="Cankar K."/>
            <person name="Beekwilder J."/>
            <person name="van Veen A."/>
            <person name="de Boer W."/>
            <person name="van Veen J.A."/>
            <person name="Garbeva P."/>
        </authorList>
    </citation>
    <scope>NUCLEOTIDE SEQUENCE [LARGE SCALE GENOMIC DNA]</scope>
    <source>
        <strain evidence="1 2">Ter6</strain>
    </source>
</reference>
<protein>
    <submittedName>
        <fullName evidence="1">Uncharacterized protein</fullName>
    </submittedName>
</protein>
<evidence type="ECO:0000313" key="1">
    <source>
        <dbReference type="EMBL" id="AMO93291.1"/>
    </source>
</evidence>
<dbReference type="PATRIC" id="fig|158899.10.peg.582"/>
<sequence>MQLDQHLQLHDQKTGEMLASRLYKIHYSGAVVEGRSDASSFTRKIIDNEA</sequence>
<organism evidence="1">
    <name type="scientific">Collimonas fungivorans</name>
    <dbReference type="NCBI Taxonomy" id="158899"/>
    <lineage>
        <taxon>Bacteria</taxon>
        <taxon>Pseudomonadati</taxon>
        <taxon>Pseudomonadota</taxon>
        <taxon>Betaproteobacteria</taxon>
        <taxon>Burkholderiales</taxon>
        <taxon>Oxalobacteraceae</taxon>
        <taxon>Collimonas</taxon>
    </lineage>
</organism>
<name>A0A127P755_9BURK</name>
<evidence type="ECO:0000313" key="2">
    <source>
        <dbReference type="Proteomes" id="UP000072421"/>
    </source>
</evidence>
<accession>A0A127P755</accession>